<feature type="DNA-binding region" description="H-T-H motif" evidence="2">
    <location>
        <begin position="18"/>
        <end position="37"/>
    </location>
</feature>
<dbReference type="Pfam" id="PF08279">
    <property type="entry name" value="HTH_11"/>
    <property type="match status" value="1"/>
</dbReference>
<dbReference type="InterPro" id="IPR036388">
    <property type="entry name" value="WH-like_DNA-bd_sf"/>
</dbReference>
<dbReference type="NCBIfam" id="TIGR00121">
    <property type="entry name" value="birA_ligase"/>
    <property type="match status" value="1"/>
</dbReference>
<organism evidence="4 5">
    <name type="scientific">Sulfurihydrogenibium yellowstonense SS-5</name>
    <dbReference type="NCBI Taxonomy" id="432331"/>
    <lineage>
        <taxon>Bacteria</taxon>
        <taxon>Pseudomonadati</taxon>
        <taxon>Aquificota</taxon>
        <taxon>Aquificia</taxon>
        <taxon>Aquificales</taxon>
        <taxon>Hydrogenothermaceae</taxon>
        <taxon>Sulfurihydrogenibium</taxon>
    </lineage>
</organism>
<dbReference type="Pfam" id="PF03099">
    <property type="entry name" value="BPL_LplA_LipB"/>
    <property type="match status" value="1"/>
</dbReference>
<dbReference type="AlphaFoldDB" id="C4FIM9"/>
<reference evidence="4 5" key="1">
    <citation type="submission" date="2009-04" db="EMBL/GenBank/DDBJ databases">
        <authorList>
            <person name="Reysenbach A.-L."/>
            <person name="Heidelberg J.F."/>
            <person name="Nelson W.C."/>
        </authorList>
    </citation>
    <scope>NUCLEOTIDE SEQUENCE [LARGE SCALE GENOMIC DNA]</scope>
    <source>
        <strain evidence="4 5">SS-5</strain>
    </source>
</reference>
<keyword evidence="1 2" id="KW-0436">Ligase</keyword>
<dbReference type="CDD" id="cd00090">
    <property type="entry name" value="HTH_ARSR"/>
    <property type="match status" value="1"/>
</dbReference>
<protein>
    <recommendedName>
        <fullName evidence="2">Bifunctional ligase/repressor BirA</fullName>
    </recommendedName>
    <alternativeName>
        <fullName evidence="2">Biotin--[acetyl-CoA-carboxylase] ligase</fullName>
        <ecNumber evidence="2">6.3.4.15</ecNumber>
    </alternativeName>
    <alternativeName>
        <fullName evidence="2">Biotin--protein ligase</fullName>
    </alternativeName>
    <alternativeName>
        <fullName evidence="2">Biotin-[acetyl-CoA carboxylase] synthetase</fullName>
    </alternativeName>
</protein>
<comment type="function">
    <text evidence="2">Acts both as a biotin--[acetyl-CoA-carboxylase] ligase and a repressor.</text>
</comment>
<dbReference type="EC" id="6.3.4.15" evidence="2"/>
<evidence type="ECO:0000256" key="1">
    <source>
        <dbReference type="ARBA" id="ARBA00022598"/>
    </source>
</evidence>
<evidence type="ECO:0000313" key="4">
    <source>
        <dbReference type="EMBL" id="EEP61067.1"/>
    </source>
</evidence>
<dbReference type="SUPFAM" id="SSF46785">
    <property type="entry name" value="Winged helix' DNA-binding domain"/>
    <property type="match status" value="1"/>
</dbReference>
<dbReference type="SUPFAM" id="SSF55681">
    <property type="entry name" value="Class II aaRS and biotin synthetases"/>
    <property type="match status" value="1"/>
</dbReference>
<dbReference type="InterPro" id="IPR008988">
    <property type="entry name" value="Transcriptional_repressor_C"/>
</dbReference>
<dbReference type="Gene3D" id="3.30.930.10">
    <property type="entry name" value="Bira Bifunctional Protein, Domain 2"/>
    <property type="match status" value="1"/>
</dbReference>
<dbReference type="GO" id="GO:0005524">
    <property type="term" value="F:ATP binding"/>
    <property type="evidence" value="ECO:0007669"/>
    <property type="project" value="UniProtKB-UniRule"/>
</dbReference>
<dbReference type="InterPro" id="IPR004143">
    <property type="entry name" value="BPL_LPL_catalytic"/>
</dbReference>
<comment type="similarity">
    <text evidence="2">Belongs to the biotin--protein ligase family.</text>
</comment>
<evidence type="ECO:0000313" key="5">
    <source>
        <dbReference type="Proteomes" id="UP000005540"/>
    </source>
</evidence>
<keyword evidence="2" id="KW-0067">ATP-binding</keyword>
<dbReference type="PANTHER" id="PTHR12835">
    <property type="entry name" value="BIOTIN PROTEIN LIGASE"/>
    <property type="match status" value="1"/>
</dbReference>
<proteinExistence type="inferred from homology"/>
<dbReference type="Proteomes" id="UP000005540">
    <property type="component" value="Unassembled WGS sequence"/>
</dbReference>
<dbReference type="InterPro" id="IPR030855">
    <property type="entry name" value="Bifunct_BirA"/>
</dbReference>
<feature type="domain" description="BPL/LPL catalytic" evidence="3">
    <location>
        <begin position="65"/>
        <end position="253"/>
    </location>
</feature>
<dbReference type="InterPro" id="IPR011991">
    <property type="entry name" value="ArsR-like_HTH"/>
</dbReference>
<evidence type="ECO:0000259" key="3">
    <source>
        <dbReference type="PROSITE" id="PS51733"/>
    </source>
</evidence>
<dbReference type="Gene3D" id="2.30.30.100">
    <property type="match status" value="1"/>
</dbReference>
<comment type="caution">
    <text evidence="2">Lacks conserved residue(s) required for the propagation of feature annotation.</text>
</comment>
<dbReference type="GO" id="GO:0003677">
    <property type="term" value="F:DNA binding"/>
    <property type="evidence" value="ECO:0007669"/>
    <property type="project" value="UniProtKB-UniRule"/>
</dbReference>
<feature type="binding site" evidence="2">
    <location>
        <position position="180"/>
    </location>
    <ligand>
        <name>biotin</name>
        <dbReference type="ChEBI" id="CHEBI:57586"/>
    </ligand>
</feature>
<keyword evidence="2" id="KW-0805">Transcription regulation</keyword>
<dbReference type="InterPro" id="IPR004408">
    <property type="entry name" value="Biotin_CoA_COase_ligase"/>
</dbReference>
<gene>
    <name evidence="2" type="primary">birA</name>
    <name evidence="4" type="ORF">SULYE_0419</name>
</gene>
<dbReference type="GO" id="GO:0006355">
    <property type="term" value="P:regulation of DNA-templated transcription"/>
    <property type="evidence" value="ECO:0007669"/>
    <property type="project" value="UniProtKB-UniRule"/>
</dbReference>
<feature type="binding site" evidence="2">
    <location>
        <position position="109"/>
    </location>
    <ligand>
        <name>biotin</name>
        <dbReference type="ChEBI" id="CHEBI:57586"/>
    </ligand>
</feature>
<dbReference type="OrthoDB" id="9807064at2"/>
<keyword evidence="2" id="KW-0804">Transcription</keyword>
<dbReference type="Gene3D" id="1.10.10.10">
    <property type="entry name" value="Winged helix-like DNA-binding domain superfamily/Winged helix DNA-binding domain"/>
    <property type="match status" value="1"/>
</dbReference>
<keyword evidence="2" id="KW-0092">Biotin</keyword>
<keyword evidence="2" id="KW-0547">Nucleotide-binding</keyword>
<dbReference type="PROSITE" id="PS51733">
    <property type="entry name" value="BPL_LPL_CATALYTIC"/>
    <property type="match status" value="1"/>
</dbReference>
<evidence type="ECO:0000256" key="2">
    <source>
        <dbReference type="HAMAP-Rule" id="MF_00978"/>
    </source>
</evidence>
<accession>C4FIM9</accession>
<sequence length="318" mass="36914">MIDEAKLIQLLKEKKMSGEQLAQIFKVSRVAVWKKIKKLKDLGYKIESDKYGYRIIQLPDKLLPQEIIPNLKTKFIGKKYLYFEEIDSTNIQAKRENYEDGAVIFAESQTAGKGRKNRKWISHKGLGLYFTIVLKPEIEVNYLSHFSLLFNYSVFKVLRNYVNGKIKIKWPNDIYLNGKKIAGFLIESSIENNSISKLIVGVGINVNQSIKDFEEDIKEVATSLKIEEGKTFSRKEIFLDILQQIEKDYLKFIKENYLDIKKIEENLLWLNQDVMILEDGKPILSGKLIGLNEDGSLMLRTDEDLRFVYVGDLSIRNK</sequence>
<name>C4FIM9_9AQUI</name>
<dbReference type="GO" id="GO:0004077">
    <property type="term" value="F:biotin--[biotin carboxyl-carrier protein] ligase activity"/>
    <property type="evidence" value="ECO:0007669"/>
    <property type="project" value="UniProtKB-UniRule"/>
</dbReference>
<keyword evidence="2" id="KW-0238">DNA-binding</keyword>
<feature type="binding site" evidence="2">
    <location>
        <begin position="88"/>
        <end position="90"/>
    </location>
    <ligand>
        <name>biotin</name>
        <dbReference type="ChEBI" id="CHEBI:57586"/>
    </ligand>
</feature>
<dbReference type="SUPFAM" id="SSF50037">
    <property type="entry name" value="C-terminal domain of transcriptional repressors"/>
    <property type="match status" value="1"/>
</dbReference>
<dbReference type="InterPro" id="IPR013196">
    <property type="entry name" value="HTH_11"/>
</dbReference>
<keyword evidence="5" id="KW-1185">Reference proteome</keyword>
<comment type="caution">
    <text evidence="4">The sequence shown here is derived from an EMBL/GenBank/DDBJ whole genome shotgun (WGS) entry which is preliminary data.</text>
</comment>
<dbReference type="InterPro" id="IPR045864">
    <property type="entry name" value="aa-tRNA-synth_II/BPL/LPL"/>
</dbReference>
<dbReference type="CDD" id="cd16442">
    <property type="entry name" value="BPL"/>
    <property type="match status" value="1"/>
</dbReference>
<dbReference type="InterPro" id="IPR036390">
    <property type="entry name" value="WH_DNA-bd_sf"/>
</dbReference>
<dbReference type="HAMAP" id="MF_00978">
    <property type="entry name" value="Bifunct_BirA"/>
    <property type="match status" value="1"/>
</dbReference>
<dbReference type="EMBL" id="ABZS01000027">
    <property type="protein sequence ID" value="EEP61067.1"/>
    <property type="molecule type" value="Genomic_DNA"/>
</dbReference>
<comment type="catalytic activity">
    <reaction evidence="2">
        <text>biotin + L-lysyl-[protein] + ATP = N(6)-biotinyl-L-lysyl-[protein] + AMP + diphosphate + H(+)</text>
        <dbReference type="Rhea" id="RHEA:11756"/>
        <dbReference type="Rhea" id="RHEA-COMP:9752"/>
        <dbReference type="Rhea" id="RHEA-COMP:10505"/>
        <dbReference type="ChEBI" id="CHEBI:15378"/>
        <dbReference type="ChEBI" id="CHEBI:29969"/>
        <dbReference type="ChEBI" id="CHEBI:30616"/>
        <dbReference type="ChEBI" id="CHEBI:33019"/>
        <dbReference type="ChEBI" id="CHEBI:57586"/>
        <dbReference type="ChEBI" id="CHEBI:83144"/>
        <dbReference type="ChEBI" id="CHEBI:456215"/>
        <dbReference type="EC" id="6.3.4.15"/>
    </reaction>
</comment>
<keyword evidence="2" id="KW-0678">Repressor</keyword>
<dbReference type="PANTHER" id="PTHR12835:SF5">
    <property type="entry name" value="BIOTIN--PROTEIN LIGASE"/>
    <property type="match status" value="1"/>
</dbReference>
<dbReference type="GO" id="GO:0005737">
    <property type="term" value="C:cytoplasm"/>
    <property type="evidence" value="ECO:0007669"/>
    <property type="project" value="TreeGrafter"/>
</dbReference>
<dbReference type="RefSeq" id="WP_007545958.1">
    <property type="nucleotide sequence ID" value="NZ_ABZS01000027.1"/>
</dbReference>